<evidence type="ECO:0000313" key="3">
    <source>
        <dbReference type="Proteomes" id="UP000718564"/>
    </source>
</evidence>
<reference evidence="2 3" key="1">
    <citation type="submission" date="2018-06" db="EMBL/GenBank/DDBJ databases">
        <title>Comparative genomics of Brasilonema spp. strains.</title>
        <authorList>
            <person name="Alvarenga D.O."/>
            <person name="Fiore M.F."/>
            <person name="Varani A.M."/>
        </authorList>
    </citation>
    <scope>NUCLEOTIDE SEQUENCE [LARGE SCALE GENOMIC DNA]</scope>
    <source>
        <strain evidence="2 3">SPC951</strain>
    </source>
</reference>
<dbReference type="Proteomes" id="UP000718564">
    <property type="component" value="Unassembled WGS sequence"/>
</dbReference>
<keyword evidence="1" id="KW-0732">Signal</keyword>
<evidence type="ECO:0000313" key="2">
    <source>
        <dbReference type="EMBL" id="NMG22288.1"/>
    </source>
</evidence>
<feature type="signal peptide" evidence="1">
    <location>
        <begin position="1"/>
        <end position="32"/>
    </location>
</feature>
<proteinExistence type="predicted"/>
<dbReference type="EMBL" id="QMEB01000240">
    <property type="protein sequence ID" value="NMG22288.1"/>
    <property type="molecule type" value="Genomic_DNA"/>
</dbReference>
<dbReference type="InterPro" id="IPR012334">
    <property type="entry name" value="Pectin_lyas_fold"/>
</dbReference>
<sequence>MLSKLQVRHPFLFLALPLATLASLSYFTVAKAQITPDNSLGAENSVVTPNVQINGTPSDRIDGGAIRGDNLFHSFQEFNVNAGRGAYFS</sequence>
<dbReference type="Gene3D" id="2.160.20.10">
    <property type="entry name" value="Single-stranded right-handed beta-helix, Pectin lyase-like"/>
    <property type="match status" value="1"/>
</dbReference>
<organism evidence="2 3">
    <name type="scientific">Brasilonema bromeliae SPC951</name>
    <dbReference type="NCBI Taxonomy" id="385972"/>
    <lineage>
        <taxon>Bacteria</taxon>
        <taxon>Bacillati</taxon>
        <taxon>Cyanobacteriota</taxon>
        <taxon>Cyanophyceae</taxon>
        <taxon>Nostocales</taxon>
        <taxon>Scytonemataceae</taxon>
        <taxon>Brasilonema</taxon>
        <taxon>Bromeliae group (in: Brasilonema)</taxon>
    </lineage>
</organism>
<gene>
    <name evidence="2" type="ORF">DP116_23675</name>
</gene>
<name>A0ABX1PCR7_9CYAN</name>
<keyword evidence="3" id="KW-1185">Reference proteome</keyword>
<protein>
    <recommendedName>
        <fullName evidence="4">Filamentous haemagglutinin FhaB/tRNA nuclease CdiA-like TPS domain-containing protein</fullName>
    </recommendedName>
</protein>
<evidence type="ECO:0000256" key="1">
    <source>
        <dbReference type="SAM" id="SignalP"/>
    </source>
</evidence>
<evidence type="ECO:0008006" key="4">
    <source>
        <dbReference type="Google" id="ProtNLM"/>
    </source>
</evidence>
<comment type="caution">
    <text evidence="2">The sequence shown here is derived from an EMBL/GenBank/DDBJ whole genome shotgun (WGS) entry which is preliminary data.</text>
</comment>
<feature type="chain" id="PRO_5047033105" description="Filamentous haemagglutinin FhaB/tRNA nuclease CdiA-like TPS domain-containing protein" evidence="1">
    <location>
        <begin position="33"/>
        <end position="89"/>
    </location>
</feature>
<accession>A0ABX1PCR7</accession>
<feature type="non-terminal residue" evidence="2">
    <location>
        <position position="89"/>
    </location>
</feature>